<dbReference type="AlphaFoldDB" id="A0A7J8ALP3"/>
<dbReference type="EMBL" id="JABWUV010000001">
    <property type="protein sequence ID" value="KAF6387497.1"/>
    <property type="molecule type" value="Genomic_DNA"/>
</dbReference>
<sequence>MQVAMGPWASCSFLSNFQIAKGWDFHMQKPLCKAWAGWGPRGSTGQSEQLWLLSVLPSEAPLLSVPAIAASTSERKLPLCSNGCQTVPFLLYECGSPETHLELELSARDSLLIEKDNHVLSHQPSPHAPLCLCILLPHRTSSESRYAFLFPSSCRISTQPAFLWF</sequence>
<evidence type="ECO:0000313" key="1">
    <source>
        <dbReference type="EMBL" id="KAF6387497.1"/>
    </source>
</evidence>
<keyword evidence="2" id="KW-1185">Reference proteome</keyword>
<protein>
    <submittedName>
        <fullName evidence="1">Uncharacterized protein</fullName>
    </submittedName>
</protein>
<gene>
    <name evidence="1" type="ORF">mMyoMyo1_007993</name>
</gene>
<organism evidence="1 2">
    <name type="scientific">Myotis myotis</name>
    <name type="common">Greater mouse-eared bat</name>
    <name type="synonym">Vespertilio myotis</name>
    <dbReference type="NCBI Taxonomy" id="51298"/>
    <lineage>
        <taxon>Eukaryota</taxon>
        <taxon>Metazoa</taxon>
        <taxon>Chordata</taxon>
        <taxon>Craniata</taxon>
        <taxon>Vertebrata</taxon>
        <taxon>Euteleostomi</taxon>
        <taxon>Mammalia</taxon>
        <taxon>Eutheria</taxon>
        <taxon>Laurasiatheria</taxon>
        <taxon>Chiroptera</taxon>
        <taxon>Yangochiroptera</taxon>
        <taxon>Vespertilionidae</taxon>
        <taxon>Myotis</taxon>
    </lineage>
</organism>
<proteinExistence type="predicted"/>
<reference evidence="1 2" key="1">
    <citation type="journal article" date="2020" name="Nature">
        <title>Six reference-quality genomes reveal evolution of bat adaptations.</title>
        <authorList>
            <person name="Jebb D."/>
            <person name="Huang Z."/>
            <person name="Pippel M."/>
            <person name="Hughes G.M."/>
            <person name="Lavrichenko K."/>
            <person name="Devanna P."/>
            <person name="Winkler S."/>
            <person name="Jermiin L.S."/>
            <person name="Skirmuntt E.C."/>
            <person name="Katzourakis A."/>
            <person name="Burkitt-Gray L."/>
            <person name="Ray D.A."/>
            <person name="Sullivan K.A.M."/>
            <person name="Roscito J.G."/>
            <person name="Kirilenko B.M."/>
            <person name="Davalos L.M."/>
            <person name="Corthals A.P."/>
            <person name="Power M.L."/>
            <person name="Jones G."/>
            <person name="Ransome R.D."/>
            <person name="Dechmann D.K.N."/>
            <person name="Locatelli A.G."/>
            <person name="Puechmaille S.J."/>
            <person name="Fedrigo O."/>
            <person name="Jarvis E.D."/>
            <person name="Hiller M."/>
            <person name="Vernes S.C."/>
            <person name="Myers E.W."/>
            <person name="Teeling E.C."/>
        </authorList>
    </citation>
    <scope>NUCLEOTIDE SEQUENCE [LARGE SCALE GENOMIC DNA]</scope>
    <source>
        <strain evidence="1">MMyoMyo1</strain>
        <tissue evidence="1">Flight muscle</tissue>
    </source>
</reference>
<evidence type="ECO:0000313" key="2">
    <source>
        <dbReference type="Proteomes" id="UP000527355"/>
    </source>
</evidence>
<comment type="caution">
    <text evidence="1">The sequence shown here is derived from an EMBL/GenBank/DDBJ whole genome shotgun (WGS) entry which is preliminary data.</text>
</comment>
<dbReference type="Proteomes" id="UP000527355">
    <property type="component" value="Unassembled WGS sequence"/>
</dbReference>
<accession>A0A7J8ALP3</accession>
<name>A0A7J8ALP3_MYOMY</name>